<dbReference type="OrthoDB" id="8481162at2"/>
<comment type="caution">
    <text evidence="2">The sequence shown here is derived from an EMBL/GenBank/DDBJ whole genome shotgun (WGS) entry which is preliminary data.</text>
</comment>
<evidence type="ECO:0000313" key="3">
    <source>
        <dbReference type="Proteomes" id="UP000321181"/>
    </source>
</evidence>
<evidence type="ECO:0008006" key="4">
    <source>
        <dbReference type="Google" id="ProtNLM"/>
    </source>
</evidence>
<dbReference type="AlphaFoldDB" id="A0A512DAW1"/>
<dbReference type="EMBL" id="BJYY01000011">
    <property type="protein sequence ID" value="GEO33619.1"/>
    <property type="molecule type" value="Genomic_DNA"/>
</dbReference>
<feature type="region of interest" description="Disordered" evidence="1">
    <location>
        <begin position="1"/>
        <end position="22"/>
    </location>
</feature>
<name>A0A512DAW1_9CELL</name>
<dbReference type="RefSeq" id="WP_146901875.1">
    <property type="nucleotide sequence ID" value="NZ_BAAARM010000002.1"/>
</dbReference>
<sequence>MSDDTTEGTANGSTLQAPPGPSASVRALGRLVGTWRVTGGAAGTVRYEWMDGGYFLLQHLDLEQDGEPIRGLEVIGHLRSYGQGPSVDVHSRYYDSTGATLDYVYEIDGDTLHIWMGEKGSPASFSGTFADGDTVMVGAWQYPGGGGYDSTMVRLQP</sequence>
<keyword evidence="3" id="KW-1185">Reference proteome</keyword>
<dbReference type="Proteomes" id="UP000321181">
    <property type="component" value="Unassembled WGS sequence"/>
</dbReference>
<proteinExistence type="predicted"/>
<evidence type="ECO:0000256" key="1">
    <source>
        <dbReference type="SAM" id="MobiDB-lite"/>
    </source>
</evidence>
<organism evidence="2 3">
    <name type="scientific">Cellulomonas aerilata</name>
    <dbReference type="NCBI Taxonomy" id="515326"/>
    <lineage>
        <taxon>Bacteria</taxon>
        <taxon>Bacillati</taxon>
        <taxon>Actinomycetota</taxon>
        <taxon>Actinomycetes</taxon>
        <taxon>Micrococcales</taxon>
        <taxon>Cellulomonadaceae</taxon>
        <taxon>Cellulomonas</taxon>
    </lineage>
</organism>
<feature type="compositionally biased region" description="Polar residues" evidence="1">
    <location>
        <begin position="7"/>
        <end position="16"/>
    </location>
</feature>
<gene>
    <name evidence="2" type="ORF">CAE01nite_13440</name>
</gene>
<reference evidence="2 3" key="1">
    <citation type="submission" date="2019-07" db="EMBL/GenBank/DDBJ databases">
        <title>Whole genome shotgun sequence of Cellulomonas aerilata NBRC 106308.</title>
        <authorList>
            <person name="Hosoyama A."/>
            <person name="Uohara A."/>
            <person name="Ohji S."/>
            <person name="Ichikawa N."/>
        </authorList>
    </citation>
    <scope>NUCLEOTIDE SEQUENCE [LARGE SCALE GENOMIC DNA]</scope>
    <source>
        <strain evidence="2 3">NBRC 106308</strain>
    </source>
</reference>
<evidence type="ECO:0000313" key="2">
    <source>
        <dbReference type="EMBL" id="GEO33619.1"/>
    </source>
</evidence>
<accession>A0A512DAW1</accession>
<protein>
    <recommendedName>
        <fullName evidence="4">DUF1579 domain-containing protein</fullName>
    </recommendedName>
</protein>